<proteinExistence type="predicted"/>
<dbReference type="OrthoDB" id="3430259at2"/>
<evidence type="ECO:0000313" key="3">
    <source>
        <dbReference type="Proteomes" id="UP000269198"/>
    </source>
</evidence>
<protein>
    <submittedName>
        <fullName evidence="2">DUF3618 domain-containing protein</fullName>
    </submittedName>
</protein>
<gene>
    <name evidence="2" type="ORF">EFW17_08410</name>
</gene>
<keyword evidence="1" id="KW-0812">Transmembrane</keyword>
<dbReference type="Proteomes" id="UP000269198">
    <property type="component" value="Unassembled WGS sequence"/>
</dbReference>
<evidence type="ECO:0000256" key="1">
    <source>
        <dbReference type="SAM" id="Phobius"/>
    </source>
</evidence>
<keyword evidence="1" id="KW-0472">Membrane</keyword>
<sequence length="133" mass="14458">MEGHDPSQARRDPAGVQAEIERAQRRLAWAIDEIVDRTSPKSVARRSWGRARDCGARLFGGARSLVTGDAVRLESHVVDPPEGTVMTKGDDEVVSTYAARGSLPREAVILGVGAGLTVTVGLVAMWRRRAKRR</sequence>
<keyword evidence="3" id="KW-1185">Reference proteome</keyword>
<evidence type="ECO:0000313" key="2">
    <source>
        <dbReference type="EMBL" id="RNL85492.1"/>
    </source>
</evidence>
<feature type="transmembrane region" description="Helical" evidence="1">
    <location>
        <begin position="107"/>
        <end position="126"/>
    </location>
</feature>
<dbReference type="AlphaFoldDB" id="A0A3N0ECD1"/>
<dbReference type="InterPro" id="IPR022062">
    <property type="entry name" value="DUF3618"/>
</dbReference>
<dbReference type="Pfam" id="PF12277">
    <property type="entry name" value="DUF3618"/>
    <property type="match status" value="1"/>
</dbReference>
<dbReference type="RefSeq" id="WP_123200750.1">
    <property type="nucleotide sequence ID" value="NZ_RJMB01000006.1"/>
</dbReference>
<keyword evidence="1" id="KW-1133">Transmembrane helix</keyword>
<accession>A0A3N0ECD1</accession>
<organism evidence="2 3">
    <name type="scientific">Halostreptopolyspora alba</name>
    <dbReference type="NCBI Taxonomy" id="2487137"/>
    <lineage>
        <taxon>Bacteria</taxon>
        <taxon>Bacillati</taxon>
        <taxon>Actinomycetota</taxon>
        <taxon>Actinomycetes</taxon>
        <taxon>Streptosporangiales</taxon>
        <taxon>Nocardiopsidaceae</taxon>
        <taxon>Halostreptopolyspora</taxon>
    </lineage>
</organism>
<dbReference type="EMBL" id="RJMB01000006">
    <property type="protein sequence ID" value="RNL85492.1"/>
    <property type="molecule type" value="Genomic_DNA"/>
</dbReference>
<reference evidence="2 3" key="1">
    <citation type="submission" date="2018-11" db="EMBL/GenBank/DDBJ databases">
        <title>The genome draft of YIM 96095.</title>
        <authorList>
            <person name="Tang S.-K."/>
            <person name="Chunyu W.-X."/>
            <person name="Feng Y.-Z."/>
        </authorList>
    </citation>
    <scope>NUCLEOTIDE SEQUENCE [LARGE SCALE GENOMIC DNA]</scope>
    <source>
        <strain evidence="2 3">YIM 96095</strain>
    </source>
</reference>
<comment type="caution">
    <text evidence="2">The sequence shown here is derived from an EMBL/GenBank/DDBJ whole genome shotgun (WGS) entry which is preliminary data.</text>
</comment>
<name>A0A3N0ECD1_9ACTN</name>